<gene>
    <name evidence="1" type="ORF">I4F81_008254</name>
</gene>
<comment type="caution">
    <text evidence="1">The sequence shown here is derived from an EMBL/GenBank/DDBJ whole genome shotgun (WGS) entry which is preliminary data.</text>
</comment>
<dbReference type="Proteomes" id="UP000798662">
    <property type="component" value="Chromosome 2"/>
</dbReference>
<accession>A0ACC3C5Y3</accession>
<sequence>MATTAAGTAAPTHNTSSHPVDLHDGADLPAAVGTPPGESSPGAPLPLALILFHDNSPPSQQVDKVLVAVVSTLNTPLIVRIVRVAAASASDLVARFSIDAVPTVLAVVGGGTGGVTVRGRVVGADVPALRTLTDDLVAFGTSATAGDAPAAGAKAVTAPTPEAAPPAAATADSDDGDAALHTRLAALVRRSPVMLFMKGTPDAPRCGFSRQIVALLRDTGVPFDTFDILGDQAVRAGLKEYAKWPTFPQLYVGGEFVGGLDVVKELAAEGELAAELATPATEAATAGAETPPVVAAGAEQATTPNGVAPPNGQAATSDGDAPAAEAAASTPAATAAADDDGAAALHTRLAALVRRDPVMLFMKGTPDAPRCGFSRQIVALLRAAGMSFGTFDILGDPAVRAGLKAYSQWPTYPQLYVGGEFVGGLDVVKEMAAEAGEGGLAAELGVAA</sequence>
<protein>
    <submittedName>
        <fullName evidence="1">Uncharacterized protein</fullName>
    </submittedName>
</protein>
<dbReference type="EMBL" id="CM020619">
    <property type="protein sequence ID" value="KAK1865729.1"/>
    <property type="molecule type" value="Genomic_DNA"/>
</dbReference>
<proteinExistence type="predicted"/>
<reference evidence="1" key="1">
    <citation type="submission" date="2019-11" db="EMBL/GenBank/DDBJ databases">
        <title>Nori genome reveals adaptations in red seaweeds to the harsh intertidal environment.</title>
        <authorList>
            <person name="Wang D."/>
            <person name="Mao Y."/>
        </authorList>
    </citation>
    <scope>NUCLEOTIDE SEQUENCE</scope>
    <source>
        <tissue evidence="1">Gametophyte</tissue>
    </source>
</reference>
<keyword evidence="2" id="KW-1185">Reference proteome</keyword>
<evidence type="ECO:0000313" key="1">
    <source>
        <dbReference type="EMBL" id="KAK1865729.1"/>
    </source>
</evidence>
<name>A0ACC3C5Y3_PYRYE</name>
<organism evidence="1 2">
    <name type="scientific">Pyropia yezoensis</name>
    <name type="common">Susabi-nori</name>
    <name type="synonym">Porphyra yezoensis</name>
    <dbReference type="NCBI Taxonomy" id="2788"/>
    <lineage>
        <taxon>Eukaryota</taxon>
        <taxon>Rhodophyta</taxon>
        <taxon>Bangiophyceae</taxon>
        <taxon>Bangiales</taxon>
        <taxon>Bangiaceae</taxon>
        <taxon>Pyropia</taxon>
    </lineage>
</organism>
<evidence type="ECO:0000313" key="2">
    <source>
        <dbReference type="Proteomes" id="UP000798662"/>
    </source>
</evidence>